<dbReference type="AlphaFoldDB" id="A0A8J2KEE3"/>
<sequence>TSISVMTMQGDNTLYQKQLCSGKSHEIFRKFQGDEMLMTLMTGNVTAIRTYKKKTQ</sequence>
<comment type="caution">
    <text evidence="1">The sequence shown here is derived from an EMBL/GenBank/DDBJ whole genome shotgun (WGS) entry which is preliminary data.</text>
</comment>
<evidence type="ECO:0008006" key="3">
    <source>
        <dbReference type="Google" id="ProtNLM"/>
    </source>
</evidence>
<dbReference type="OrthoDB" id="354351at2759"/>
<dbReference type="EMBL" id="CAJVCH010283544">
    <property type="protein sequence ID" value="CAG7784815.1"/>
    <property type="molecule type" value="Genomic_DNA"/>
</dbReference>
<gene>
    <name evidence="1" type="ORF">AFUS01_LOCUS23478</name>
</gene>
<reference evidence="1" key="1">
    <citation type="submission" date="2021-06" db="EMBL/GenBank/DDBJ databases">
        <authorList>
            <person name="Hodson N. C."/>
            <person name="Mongue J. A."/>
            <person name="Jaron S. K."/>
        </authorList>
    </citation>
    <scope>NUCLEOTIDE SEQUENCE</scope>
</reference>
<protein>
    <recommendedName>
        <fullName evidence="3">Lipocalin/cytosolic fatty-acid binding domain-containing protein</fullName>
    </recommendedName>
</protein>
<keyword evidence="2" id="KW-1185">Reference proteome</keyword>
<accession>A0A8J2KEE3</accession>
<feature type="non-terminal residue" evidence="1">
    <location>
        <position position="1"/>
    </location>
</feature>
<evidence type="ECO:0000313" key="2">
    <source>
        <dbReference type="Proteomes" id="UP000708208"/>
    </source>
</evidence>
<name>A0A8J2KEE3_9HEXA</name>
<organism evidence="1 2">
    <name type="scientific">Allacma fusca</name>
    <dbReference type="NCBI Taxonomy" id="39272"/>
    <lineage>
        <taxon>Eukaryota</taxon>
        <taxon>Metazoa</taxon>
        <taxon>Ecdysozoa</taxon>
        <taxon>Arthropoda</taxon>
        <taxon>Hexapoda</taxon>
        <taxon>Collembola</taxon>
        <taxon>Symphypleona</taxon>
        <taxon>Sminthuridae</taxon>
        <taxon>Allacma</taxon>
    </lineage>
</organism>
<proteinExistence type="predicted"/>
<evidence type="ECO:0000313" key="1">
    <source>
        <dbReference type="EMBL" id="CAG7784815.1"/>
    </source>
</evidence>
<dbReference type="Proteomes" id="UP000708208">
    <property type="component" value="Unassembled WGS sequence"/>
</dbReference>